<comment type="caution">
    <text evidence="2">The sequence shown here is derived from an EMBL/GenBank/DDBJ whole genome shotgun (WGS) entry which is preliminary data.</text>
</comment>
<sequence length="273" mass="31107">MVGYWTLGQALLALGWLYSFISIIRPLPPIRSRWLALALFGVLAFGFEPISNQISKAEQAVHVAEVAARERLQSEEPERYAALMRQNEEQVRTKEAERQARVAAKLEQEAQETALAPQRQQDQFVDALKSVATNIIQDISFIDQEDGQLKGKLVRVTYFQPEFWSEAGMLFSASEAYKRVAQLTLKQETAYSGVQFIVKALAVDDYKRTEEVYAFVFSLPRKELMKIQWDEFLGADMLNLSTVDTKSLGRGIARSYCEDYRTDAARFCRAVVR</sequence>
<dbReference type="EMBL" id="JBHSJF010000004">
    <property type="protein sequence ID" value="MFC5067297.1"/>
    <property type="molecule type" value="Genomic_DNA"/>
</dbReference>
<evidence type="ECO:0000256" key="1">
    <source>
        <dbReference type="SAM" id="Phobius"/>
    </source>
</evidence>
<evidence type="ECO:0000313" key="3">
    <source>
        <dbReference type="Proteomes" id="UP001595796"/>
    </source>
</evidence>
<organism evidence="2 3">
    <name type="scientific">Flaviflagellibacter deserti</name>
    <dbReference type="NCBI Taxonomy" id="2267266"/>
    <lineage>
        <taxon>Bacteria</taxon>
        <taxon>Pseudomonadati</taxon>
        <taxon>Pseudomonadota</taxon>
        <taxon>Alphaproteobacteria</taxon>
        <taxon>Hyphomicrobiales</taxon>
        <taxon>Flaviflagellibacter</taxon>
    </lineage>
</organism>
<dbReference type="Proteomes" id="UP001595796">
    <property type="component" value="Unassembled WGS sequence"/>
</dbReference>
<feature type="transmembrane region" description="Helical" evidence="1">
    <location>
        <begin position="34"/>
        <end position="51"/>
    </location>
</feature>
<feature type="transmembrane region" description="Helical" evidence="1">
    <location>
        <begin position="6"/>
        <end position="27"/>
    </location>
</feature>
<keyword evidence="1" id="KW-0472">Membrane</keyword>
<evidence type="ECO:0000313" key="2">
    <source>
        <dbReference type="EMBL" id="MFC5067297.1"/>
    </source>
</evidence>
<dbReference type="RefSeq" id="WP_114957097.1">
    <property type="nucleotide sequence ID" value="NZ_JBHSJF010000004.1"/>
</dbReference>
<gene>
    <name evidence="2" type="ORF">ACFPFW_04625</name>
</gene>
<keyword evidence="3" id="KW-1185">Reference proteome</keyword>
<protein>
    <submittedName>
        <fullName evidence="2">Uncharacterized protein</fullName>
    </submittedName>
</protein>
<name>A0ABV9YYU9_9HYPH</name>
<keyword evidence="1" id="KW-1133">Transmembrane helix</keyword>
<reference evidence="3" key="1">
    <citation type="journal article" date="2019" name="Int. J. Syst. Evol. Microbiol.">
        <title>The Global Catalogue of Microorganisms (GCM) 10K type strain sequencing project: providing services to taxonomists for standard genome sequencing and annotation.</title>
        <authorList>
            <consortium name="The Broad Institute Genomics Platform"/>
            <consortium name="The Broad Institute Genome Sequencing Center for Infectious Disease"/>
            <person name="Wu L."/>
            <person name="Ma J."/>
        </authorList>
    </citation>
    <scope>NUCLEOTIDE SEQUENCE [LARGE SCALE GENOMIC DNA]</scope>
    <source>
        <strain evidence="3">CGMCC 1.16444</strain>
    </source>
</reference>
<proteinExistence type="predicted"/>
<keyword evidence="1" id="KW-0812">Transmembrane</keyword>
<accession>A0ABV9YYU9</accession>